<feature type="compositionally biased region" description="Basic and acidic residues" evidence="1">
    <location>
        <begin position="26"/>
        <end position="40"/>
    </location>
</feature>
<accession>A0A3M0IHN3</accession>
<protein>
    <recommendedName>
        <fullName evidence="4">Synaptonemal complex central element protein 1</fullName>
    </recommendedName>
</protein>
<sequence>MDVDPRSEGLYGRDPPRPPCVPVSPRPRDKVLPGVPERRGVPVPCPVPPSGAPGGIQRLEVLLRQVRSMQKVEQHEEALEVPWQQVQESLQRARLHREEVQAKGQRCCGLCLEQHQDLEGTEQHLEQLKHLRRGHRWQYCQQLEAIMEEHKHLRYTHAPAHLEAELVHLEKIEETWLSCEHGVMDTEEQLGPVVPVLSRLVQQDQERAKQQLEVELGQQQLSLRHRDRLAEELQQLERPLEARPE</sequence>
<comment type="caution">
    <text evidence="2">The sequence shown here is derived from an EMBL/GenBank/DDBJ whole genome shotgun (WGS) entry which is preliminary data.</text>
</comment>
<feature type="region of interest" description="Disordered" evidence="1">
    <location>
        <begin position="1"/>
        <end position="51"/>
    </location>
</feature>
<dbReference type="EMBL" id="QRBI01000339">
    <property type="protein sequence ID" value="RMB88275.1"/>
    <property type="molecule type" value="Genomic_DNA"/>
</dbReference>
<keyword evidence="3" id="KW-1185">Reference proteome</keyword>
<dbReference type="OrthoDB" id="9216918at2759"/>
<evidence type="ECO:0000313" key="2">
    <source>
        <dbReference type="EMBL" id="RMB88275.1"/>
    </source>
</evidence>
<gene>
    <name evidence="2" type="ORF">DUI87_35346</name>
</gene>
<dbReference type="AlphaFoldDB" id="A0A3M0IHN3"/>
<proteinExistence type="predicted"/>
<dbReference type="Proteomes" id="UP000269221">
    <property type="component" value="Unassembled WGS sequence"/>
</dbReference>
<evidence type="ECO:0000256" key="1">
    <source>
        <dbReference type="SAM" id="MobiDB-lite"/>
    </source>
</evidence>
<name>A0A3M0IHN3_HIRRU</name>
<evidence type="ECO:0008006" key="4">
    <source>
        <dbReference type="Google" id="ProtNLM"/>
    </source>
</evidence>
<reference evidence="2 3" key="1">
    <citation type="submission" date="2018-07" db="EMBL/GenBank/DDBJ databases">
        <title>A high quality draft genome assembly of the barn swallow (H. rustica rustica).</title>
        <authorList>
            <person name="Formenti G."/>
            <person name="Chiara M."/>
            <person name="Poveda L."/>
            <person name="Francoijs K.-J."/>
            <person name="Bonisoli-Alquati A."/>
            <person name="Canova L."/>
            <person name="Gianfranceschi L."/>
            <person name="Horner D.S."/>
            <person name="Saino N."/>
        </authorList>
    </citation>
    <scope>NUCLEOTIDE SEQUENCE [LARGE SCALE GENOMIC DNA]</scope>
    <source>
        <strain evidence="2">Chelidonia</strain>
        <tissue evidence="2">Blood</tissue>
    </source>
</reference>
<evidence type="ECO:0000313" key="3">
    <source>
        <dbReference type="Proteomes" id="UP000269221"/>
    </source>
</evidence>
<organism evidence="2 3">
    <name type="scientific">Hirundo rustica rustica</name>
    <dbReference type="NCBI Taxonomy" id="333673"/>
    <lineage>
        <taxon>Eukaryota</taxon>
        <taxon>Metazoa</taxon>
        <taxon>Chordata</taxon>
        <taxon>Craniata</taxon>
        <taxon>Vertebrata</taxon>
        <taxon>Euteleostomi</taxon>
        <taxon>Archelosauria</taxon>
        <taxon>Archosauria</taxon>
        <taxon>Dinosauria</taxon>
        <taxon>Saurischia</taxon>
        <taxon>Theropoda</taxon>
        <taxon>Coelurosauria</taxon>
        <taxon>Aves</taxon>
        <taxon>Neognathae</taxon>
        <taxon>Neoaves</taxon>
        <taxon>Telluraves</taxon>
        <taxon>Australaves</taxon>
        <taxon>Passeriformes</taxon>
        <taxon>Sylvioidea</taxon>
        <taxon>Hirundinidae</taxon>
        <taxon>Hirundo</taxon>
    </lineage>
</organism>